<dbReference type="AlphaFoldDB" id="A0AAV4RWU7"/>
<organism evidence="1 2">
    <name type="scientific">Caerostris extrusa</name>
    <name type="common">Bark spider</name>
    <name type="synonym">Caerostris bankana</name>
    <dbReference type="NCBI Taxonomy" id="172846"/>
    <lineage>
        <taxon>Eukaryota</taxon>
        <taxon>Metazoa</taxon>
        <taxon>Ecdysozoa</taxon>
        <taxon>Arthropoda</taxon>
        <taxon>Chelicerata</taxon>
        <taxon>Arachnida</taxon>
        <taxon>Araneae</taxon>
        <taxon>Araneomorphae</taxon>
        <taxon>Entelegynae</taxon>
        <taxon>Araneoidea</taxon>
        <taxon>Araneidae</taxon>
        <taxon>Caerostris</taxon>
    </lineage>
</organism>
<accession>A0AAV4RWU7</accession>
<gene>
    <name evidence="1" type="ORF">CEXT_273361</name>
</gene>
<evidence type="ECO:0000313" key="1">
    <source>
        <dbReference type="EMBL" id="GIY26119.1"/>
    </source>
</evidence>
<proteinExistence type="predicted"/>
<keyword evidence="2" id="KW-1185">Reference proteome</keyword>
<sequence>MTVSKHEDTAWYMRRDQMRSTTHNYLASLVPQRQTNQALNYDKPRITGPFSIDPTTALFCLLGFILAWASSPPFNSEHWVIAASTDMWPGCELPGQADMIHKCKTHSCDCWKEARPFLT</sequence>
<comment type="caution">
    <text evidence="1">The sequence shown here is derived from an EMBL/GenBank/DDBJ whole genome shotgun (WGS) entry which is preliminary data.</text>
</comment>
<dbReference type="Proteomes" id="UP001054945">
    <property type="component" value="Unassembled WGS sequence"/>
</dbReference>
<name>A0AAV4RWU7_CAEEX</name>
<protein>
    <submittedName>
        <fullName evidence="1">Uncharacterized protein</fullName>
    </submittedName>
</protein>
<dbReference type="EMBL" id="BPLR01008629">
    <property type="protein sequence ID" value="GIY26119.1"/>
    <property type="molecule type" value="Genomic_DNA"/>
</dbReference>
<evidence type="ECO:0000313" key="2">
    <source>
        <dbReference type="Proteomes" id="UP001054945"/>
    </source>
</evidence>
<reference evidence="1 2" key="1">
    <citation type="submission" date="2021-06" db="EMBL/GenBank/DDBJ databases">
        <title>Caerostris extrusa draft genome.</title>
        <authorList>
            <person name="Kono N."/>
            <person name="Arakawa K."/>
        </authorList>
    </citation>
    <scope>NUCLEOTIDE SEQUENCE [LARGE SCALE GENOMIC DNA]</scope>
</reference>